<dbReference type="OrthoDB" id="9808843at2"/>
<evidence type="ECO:0000313" key="8">
    <source>
        <dbReference type="EMBL" id="GEK84677.1"/>
    </source>
</evidence>
<comment type="caution">
    <text evidence="9">The sequence shown here is derived from an EMBL/GenBank/DDBJ whole genome shotgun (WGS) entry which is preliminary data.</text>
</comment>
<sequence length="233" mass="24982">MPDLPETTTAIRVAVVDDQPLFASGLRMLIEAQPDLACVGTAVDGREALALVERESPDVVLMDLRMPVMNGLEATARILDGVSPDDLPRVVALTTIQRDEAVFGALKAGAYAFLTKDATPDDVITTIRAAYHGDPVPTAAAALDVVHEFAVPPTAPPRVDPLQPLSPREREMFTLVARGLSNTEIATEAYLSEATVKSHVRSVLQKLGMRNRVQIVVFAYENGLVSGSDRGRG</sequence>
<keyword evidence="4" id="KW-0804">Transcription</keyword>
<accession>A0A7W3PJL2</accession>
<feature type="modified residue" description="4-aspartylphosphate" evidence="5">
    <location>
        <position position="63"/>
    </location>
</feature>
<evidence type="ECO:0000313" key="10">
    <source>
        <dbReference type="Proteomes" id="UP000321154"/>
    </source>
</evidence>
<dbReference type="PRINTS" id="PR00038">
    <property type="entry name" value="HTHLUXR"/>
</dbReference>
<dbReference type="Pfam" id="PF00196">
    <property type="entry name" value="GerE"/>
    <property type="match status" value="1"/>
</dbReference>
<evidence type="ECO:0000259" key="7">
    <source>
        <dbReference type="PROSITE" id="PS50110"/>
    </source>
</evidence>
<dbReference type="AlphaFoldDB" id="A0A7W3PJL2"/>
<dbReference type="RefSeq" id="WP_146856997.1">
    <property type="nucleotide sequence ID" value="NZ_BAAAHR010000004.1"/>
</dbReference>
<dbReference type="Proteomes" id="UP000321154">
    <property type="component" value="Unassembled WGS sequence"/>
</dbReference>
<gene>
    <name evidence="9" type="ORF">FB463_002848</name>
    <name evidence="8" type="ORF">FFA01_29860</name>
</gene>
<dbReference type="Gene3D" id="3.40.50.2300">
    <property type="match status" value="1"/>
</dbReference>
<dbReference type="InterPro" id="IPR039420">
    <property type="entry name" value="WalR-like"/>
</dbReference>
<dbReference type="InterPro" id="IPR001789">
    <property type="entry name" value="Sig_transdc_resp-reg_receiver"/>
</dbReference>
<keyword evidence="1 5" id="KW-0597">Phosphoprotein</keyword>
<evidence type="ECO:0000259" key="6">
    <source>
        <dbReference type="PROSITE" id="PS50043"/>
    </source>
</evidence>
<dbReference type="GO" id="GO:0003677">
    <property type="term" value="F:DNA binding"/>
    <property type="evidence" value="ECO:0007669"/>
    <property type="project" value="UniProtKB-KW"/>
</dbReference>
<feature type="domain" description="HTH luxR-type" evidence="6">
    <location>
        <begin position="158"/>
        <end position="223"/>
    </location>
</feature>
<evidence type="ECO:0000313" key="11">
    <source>
        <dbReference type="Proteomes" id="UP000522688"/>
    </source>
</evidence>
<evidence type="ECO:0000256" key="5">
    <source>
        <dbReference type="PROSITE-ProRule" id="PRU00169"/>
    </source>
</evidence>
<evidence type="ECO:0000256" key="2">
    <source>
        <dbReference type="ARBA" id="ARBA00023015"/>
    </source>
</evidence>
<keyword evidence="2" id="KW-0805">Transcription regulation</keyword>
<dbReference type="CDD" id="cd06170">
    <property type="entry name" value="LuxR_C_like"/>
    <property type="match status" value="1"/>
</dbReference>
<evidence type="ECO:0000256" key="3">
    <source>
        <dbReference type="ARBA" id="ARBA00023125"/>
    </source>
</evidence>
<dbReference type="PANTHER" id="PTHR43214:SF24">
    <property type="entry name" value="TRANSCRIPTIONAL REGULATORY PROTEIN NARL-RELATED"/>
    <property type="match status" value="1"/>
</dbReference>
<dbReference type="GO" id="GO:0000160">
    <property type="term" value="P:phosphorelay signal transduction system"/>
    <property type="evidence" value="ECO:0007669"/>
    <property type="project" value="InterPro"/>
</dbReference>
<organism evidence="9 11">
    <name type="scientific">Frigoribacterium faeni</name>
    <dbReference type="NCBI Taxonomy" id="145483"/>
    <lineage>
        <taxon>Bacteria</taxon>
        <taxon>Bacillati</taxon>
        <taxon>Actinomycetota</taxon>
        <taxon>Actinomycetes</taxon>
        <taxon>Micrococcales</taxon>
        <taxon>Microbacteriaceae</taxon>
        <taxon>Frigoribacterium</taxon>
    </lineage>
</organism>
<dbReference type="InterPro" id="IPR011006">
    <property type="entry name" value="CheY-like_superfamily"/>
</dbReference>
<dbReference type="Pfam" id="PF00072">
    <property type="entry name" value="Response_reg"/>
    <property type="match status" value="1"/>
</dbReference>
<feature type="domain" description="Response regulatory" evidence="7">
    <location>
        <begin position="12"/>
        <end position="131"/>
    </location>
</feature>
<dbReference type="PROSITE" id="PS50043">
    <property type="entry name" value="HTH_LUXR_2"/>
    <property type="match status" value="1"/>
</dbReference>
<dbReference type="EMBL" id="BJUV01000050">
    <property type="protein sequence ID" value="GEK84677.1"/>
    <property type="molecule type" value="Genomic_DNA"/>
</dbReference>
<dbReference type="SUPFAM" id="SSF52172">
    <property type="entry name" value="CheY-like"/>
    <property type="match status" value="1"/>
</dbReference>
<proteinExistence type="predicted"/>
<protein>
    <submittedName>
        <fullName evidence="9">DNA-binding NarL/FixJ family response regulator</fullName>
    </submittedName>
    <submittedName>
        <fullName evidence="8">DNA-binding response regulator</fullName>
    </submittedName>
</protein>
<reference evidence="9 11" key="2">
    <citation type="submission" date="2020-07" db="EMBL/GenBank/DDBJ databases">
        <title>Sequencing the genomes of 1000 actinobacteria strains.</title>
        <authorList>
            <person name="Klenk H.-P."/>
        </authorList>
    </citation>
    <scope>NUCLEOTIDE SEQUENCE [LARGE SCALE GENOMIC DNA]</scope>
    <source>
        <strain evidence="9 11">DSM 10309</strain>
    </source>
</reference>
<dbReference type="InterPro" id="IPR058245">
    <property type="entry name" value="NreC/VraR/RcsB-like_REC"/>
</dbReference>
<evidence type="ECO:0000256" key="4">
    <source>
        <dbReference type="ARBA" id="ARBA00023163"/>
    </source>
</evidence>
<dbReference type="InterPro" id="IPR000792">
    <property type="entry name" value="Tscrpt_reg_LuxR_C"/>
</dbReference>
<dbReference type="GO" id="GO:0006355">
    <property type="term" value="P:regulation of DNA-templated transcription"/>
    <property type="evidence" value="ECO:0007669"/>
    <property type="project" value="InterPro"/>
</dbReference>
<dbReference type="PANTHER" id="PTHR43214">
    <property type="entry name" value="TWO-COMPONENT RESPONSE REGULATOR"/>
    <property type="match status" value="1"/>
</dbReference>
<dbReference type="Proteomes" id="UP000522688">
    <property type="component" value="Unassembled WGS sequence"/>
</dbReference>
<dbReference type="SMART" id="SM00448">
    <property type="entry name" value="REC"/>
    <property type="match status" value="1"/>
</dbReference>
<reference evidence="8 10" key="1">
    <citation type="submission" date="2019-07" db="EMBL/GenBank/DDBJ databases">
        <title>Whole genome shotgun sequence of Frigoribacterium faeni NBRC 103066.</title>
        <authorList>
            <person name="Hosoyama A."/>
            <person name="Uohara A."/>
            <person name="Ohji S."/>
            <person name="Ichikawa N."/>
        </authorList>
    </citation>
    <scope>NUCLEOTIDE SEQUENCE [LARGE SCALE GENOMIC DNA]</scope>
    <source>
        <strain evidence="8 10">NBRC 103066</strain>
    </source>
</reference>
<dbReference type="PROSITE" id="PS50110">
    <property type="entry name" value="RESPONSE_REGULATORY"/>
    <property type="match status" value="1"/>
</dbReference>
<keyword evidence="3 9" id="KW-0238">DNA-binding</keyword>
<evidence type="ECO:0000313" key="9">
    <source>
        <dbReference type="EMBL" id="MBA8814575.1"/>
    </source>
</evidence>
<dbReference type="EMBL" id="JACGWW010000005">
    <property type="protein sequence ID" value="MBA8814575.1"/>
    <property type="molecule type" value="Genomic_DNA"/>
</dbReference>
<dbReference type="CDD" id="cd17535">
    <property type="entry name" value="REC_NarL-like"/>
    <property type="match status" value="1"/>
</dbReference>
<keyword evidence="10" id="KW-1185">Reference proteome</keyword>
<name>A0A7W3PJL2_9MICO</name>
<dbReference type="SMART" id="SM00421">
    <property type="entry name" value="HTH_LUXR"/>
    <property type="match status" value="1"/>
</dbReference>
<evidence type="ECO:0000256" key="1">
    <source>
        <dbReference type="ARBA" id="ARBA00022553"/>
    </source>
</evidence>